<evidence type="ECO:0000256" key="2">
    <source>
        <dbReference type="ARBA" id="ARBA00004651"/>
    </source>
</evidence>
<name>A0A0J1IKA0_NIACI</name>
<dbReference type="GO" id="GO:0005886">
    <property type="term" value="C:plasma membrane"/>
    <property type="evidence" value="ECO:0007669"/>
    <property type="project" value="UniProtKB-SubCell"/>
</dbReference>
<evidence type="ECO:0000256" key="11">
    <source>
        <dbReference type="ARBA" id="ARBA00023136"/>
    </source>
</evidence>
<dbReference type="PATRIC" id="fig|1397.4.peg.5702"/>
<dbReference type="InterPro" id="IPR003660">
    <property type="entry name" value="HAMP_dom"/>
</dbReference>
<dbReference type="PANTHER" id="PTHR34220:SF7">
    <property type="entry name" value="SENSOR HISTIDINE KINASE YPDA"/>
    <property type="match status" value="1"/>
</dbReference>
<dbReference type="Pfam" id="PF06580">
    <property type="entry name" value="His_kinase"/>
    <property type="match status" value="1"/>
</dbReference>
<keyword evidence="9" id="KW-0067">ATP-binding</keyword>
<evidence type="ECO:0000256" key="8">
    <source>
        <dbReference type="ARBA" id="ARBA00022777"/>
    </source>
</evidence>
<gene>
    <name evidence="15" type="ORF">ABW02_11845</name>
</gene>
<evidence type="ECO:0000256" key="4">
    <source>
        <dbReference type="ARBA" id="ARBA00022475"/>
    </source>
</evidence>
<evidence type="ECO:0000259" key="14">
    <source>
        <dbReference type="PROSITE" id="PS50885"/>
    </source>
</evidence>
<dbReference type="GO" id="GO:0005524">
    <property type="term" value="F:ATP binding"/>
    <property type="evidence" value="ECO:0007669"/>
    <property type="project" value="UniProtKB-KW"/>
</dbReference>
<keyword evidence="4" id="KW-1003">Cell membrane</keyword>
<dbReference type="PANTHER" id="PTHR34220">
    <property type="entry name" value="SENSOR HISTIDINE KINASE YPDA"/>
    <property type="match status" value="1"/>
</dbReference>
<evidence type="ECO:0000256" key="9">
    <source>
        <dbReference type="ARBA" id="ARBA00022840"/>
    </source>
</evidence>
<dbReference type="PROSITE" id="PS50885">
    <property type="entry name" value="HAMP"/>
    <property type="match status" value="1"/>
</dbReference>
<dbReference type="PROSITE" id="PS50109">
    <property type="entry name" value="HIS_KIN"/>
    <property type="match status" value="1"/>
</dbReference>
<sequence length="583" mass="67662">MKHFIFSIINKYRQLKIKKKLTLTILFIMVGSLSFLLIGFQYAFHVYDQLYYQKTTDVLHMSSKQLEKELKSIEEVSFSLMSDNKIQKILSEIKMDSNPYQRYQLDNQLWDLLTEYVGSSKYIHAIHIFDANGREYRAGGYTSSMISNKKEKWIEIGEGKKGANQWVTETDSNKIFAIRKIRTHQNLSLDNLGTLLIQVNVDKIVEDSVSENNKVTSNMMISGEDNQFFYKGIFKEIENIPYLPNQKVGYEIQSIGGQKYFITHTSSSYVNWVYWNIVSFDSIIAKVQTTKYIMLAIFFLLNLVVLFMAVVFSSKLTKPIEQLVSAMKNVQKGDLSIKNTLQPVQANDEIGILTDHFILMIERINTLIKENYEKQLLIKDTEFKALQAQINPHFLYNTLESINWQAKMNRQTDISSMVESLGYLLRNAISAKNDAVLLEEEIFIVDHYIRIQKYRYGDRLTFHKMIPPETKNCYIPKLMIQPLVENAIHYALEQMIEPCKITVRAVLRENNLHITVEDNGPGMEEELLARVRKQEVKTRGTGIGLYNIDSRIKLLYGEEFGLIIKSKRGTGTQVHLIIPNKWR</sequence>
<proteinExistence type="predicted"/>
<comment type="catalytic activity">
    <reaction evidence="1">
        <text>ATP + protein L-histidine = ADP + protein N-phospho-L-histidine.</text>
        <dbReference type="EC" id="2.7.13.3"/>
    </reaction>
</comment>
<dbReference type="Pfam" id="PF00672">
    <property type="entry name" value="HAMP"/>
    <property type="match status" value="1"/>
</dbReference>
<dbReference type="AlphaFoldDB" id="A0A0J1IKA0"/>
<keyword evidence="11 12" id="KW-0472">Membrane</keyword>
<keyword evidence="10" id="KW-0902">Two-component regulatory system</keyword>
<evidence type="ECO:0000256" key="5">
    <source>
        <dbReference type="ARBA" id="ARBA00022553"/>
    </source>
</evidence>
<keyword evidence="6" id="KW-0808">Transferase</keyword>
<evidence type="ECO:0000259" key="13">
    <source>
        <dbReference type="PROSITE" id="PS50109"/>
    </source>
</evidence>
<dbReference type="SMART" id="SM00304">
    <property type="entry name" value="HAMP"/>
    <property type="match status" value="1"/>
</dbReference>
<evidence type="ECO:0000256" key="7">
    <source>
        <dbReference type="ARBA" id="ARBA00022741"/>
    </source>
</evidence>
<dbReference type="InterPro" id="IPR010559">
    <property type="entry name" value="Sig_transdc_His_kin_internal"/>
</dbReference>
<evidence type="ECO:0000256" key="1">
    <source>
        <dbReference type="ARBA" id="ARBA00000085"/>
    </source>
</evidence>
<feature type="transmembrane region" description="Helical" evidence="12">
    <location>
        <begin position="292"/>
        <end position="312"/>
    </location>
</feature>
<dbReference type="GO" id="GO:0000155">
    <property type="term" value="F:phosphorelay sensor kinase activity"/>
    <property type="evidence" value="ECO:0007669"/>
    <property type="project" value="InterPro"/>
</dbReference>
<comment type="caution">
    <text evidence="15">The sequence shown here is derived from an EMBL/GenBank/DDBJ whole genome shotgun (WGS) entry which is preliminary data.</text>
</comment>
<dbReference type="Proteomes" id="UP000036045">
    <property type="component" value="Unassembled WGS sequence"/>
</dbReference>
<organism evidence="15 16">
    <name type="scientific">Niallia circulans</name>
    <name type="common">Bacillus circulans</name>
    <dbReference type="NCBI Taxonomy" id="1397"/>
    <lineage>
        <taxon>Bacteria</taxon>
        <taxon>Bacillati</taxon>
        <taxon>Bacillota</taxon>
        <taxon>Bacilli</taxon>
        <taxon>Bacillales</taxon>
        <taxon>Bacillaceae</taxon>
        <taxon>Niallia</taxon>
    </lineage>
</organism>
<keyword evidence="16" id="KW-1185">Reference proteome</keyword>
<evidence type="ECO:0000256" key="6">
    <source>
        <dbReference type="ARBA" id="ARBA00022679"/>
    </source>
</evidence>
<dbReference type="EMBL" id="LDPH01000009">
    <property type="protein sequence ID" value="KLV26367.1"/>
    <property type="molecule type" value="Genomic_DNA"/>
</dbReference>
<feature type="transmembrane region" description="Helical" evidence="12">
    <location>
        <begin position="21"/>
        <end position="44"/>
    </location>
</feature>
<dbReference type="InterPro" id="IPR004358">
    <property type="entry name" value="Sig_transdc_His_kin-like_C"/>
</dbReference>
<feature type="domain" description="Histidine kinase" evidence="13">
    <location>
        <begin position="479"/>
        <end position="582"/>
    </location>
</feature>
<evidence type="ECO:0000256" key="10">
    <source>
        <dbReference type="ARBA" id="ARBA00023012"/>
    </source>
</evidence>
<dbReference type="CDD" id="cd06225">
    <property type="entry name" value="HAMP"/>
    <property type="match status" value="1"/>
</dbReference>
<evidence type="ECO:0000256" key="12">
    <source>
        <dbReference type="SAM" id="Phobius"/>
    </source>
</evidence>
<keyword evidence="12" id="KW-1133">Transmembrane helix</keyword>
<evidence type="ECO:0000313" key="16">
    <source>
        <dbReference type="Proteomes" id="UP000036045"/>
    </source>
</evidence>
<comment type="subcellular location">
    <subcellularLocation>
        <location evidence="2">Cell membrane</location>
        <topology evidence="2">Multi-pass membrane protein</topology>
    </subcellularLocation>
</comment>
<dbReference type="Pfam" id="PF02518">
    <property type="entry name" value="HATPase_c"/>
    <property type="match status" value="1"/>
</dbReference>
<dbReference type="OrthoDB" id="9776552at2"/>
<dbReference type="InterPro" id="IPR005467">
    <property type="entry name" value="His_kinase_dom"/>
</dbReference>
<accession>A0A0J1IKA0</accession>
<dbReference type="EC" id="2.7.13.3" evidence="3"/>
<protein>
    <recommendedName>
        <fullName evidence="3">histidine kinase</fullName>
        <ecNumber evidence="3">2.7.13.3</ecNumber>
    </recommendedName>
</protein>
<evidence type="ECO:0000256" key="3">
    <source>
        <dbReference type="ARBA" id="ARBA00012438"/>
    </source>
</evidence>
<dbReference type="Gene3D" id="6.10.340.10">
    <property type="match status" value="1"/>
</dbReference>
<keyword evidence="5" id="KW-0597">Phosphoprotein</keyword>
<keyword evidence="12" id="KW-0812">Transmembrane</keyword>
<dbReference type="InterPro" id="IPR003594">
    <property type="entry name" value="HATPase_dom"/>
</dbReference>
<keyword evidence="8" id="KW-0418">Kinase</keyword>
<reference evidence="15 16" key="1">
    <citation type="submission" date="2015-05" db="EMBL/GenBank/DDBJ databases">
        <title>Whole genome sequence and identification of bacterial endophytes from Costus igneus.</title>
        <authorList>
            <person name="Lee Y.P."/>
            <person name="Gan H.M."/>
            <person name="Eng W."/>
            <person name="Wheatley M.S."/>
            <person name="Caraballo A."/>
            <person name="Polter S."/>
            <person name="Savka M.A."/>
            <person name="Hudson A.O."/>
        </authorList>
    </citation>
    <scope>NUCLEOTIDE SEQUENCE [LARGE SCALE GENOMIC DNA]</scope>
    <source>
        <strain evidence="15 16">RIT379</strain>
    </source>
</reference>
<dbReference type="RefSeq" id="WP_047942316.1">
    <property type="nucleotide sequence ID" value="NZ_LDPH01000009.1"/>
</dbReference>
<feature type="domain" description="HAMP" evidence="14">
    <location>
        <begin position="314"/>
        <end position="369"/>
    </location>
</feature>
<dbReference type="Gene3D" id="3.30.565.10">
    <property type="entry name" value="Histidine kinase-like ATPase, C-terminal domain"/>
    <property type="match status" value="1"/>
</dbReference>
<evidence type="ECO:0000313" key="15">
    <source>
        <dbReference type="EMBL" id="KLV26367.1"/>
    </source>
</evidence>
<dbReference type="InterPro" id="IPR036890">
    <property type="entry name" value="HATPase_C_sf"/>
</dbReference>
<dbReference type="InterPro" id="IPR050640">
    <property type="entry name" value="Bact_2-comp_sensor_kinase"/>
</dbReference>
<dbReference type="SUPFAM" id="SSF55874">
    <property type="entry name" value="ATPase domain of HSP90 chaperone/DNA topoisomerase II/histidine kinase"/>
    <property type="match status" value="1"/>
</dbReference>
<dbReference type="SUPFAM" id="SSF158472">
    <property type="entry name" value="HAMP domain-like"/>
    <property type="match status" value="1"/>
</dbReference>
<dbReference type="PRINTS" id="PR00344">
    <property type="entry name" value="BCTRLSENSOR"/>
</dbReference>
<keyword evidence="7" id="KW-0547">Nucleotide-binding</keyword>
<dbReference type="SMART" id="SM00387">
    <property type="entry name" value="HATPase_c"/>
    <property type="match status" value="1"/>
</dbReference>